<dbReference type="NCBIfam" id="TIGR01549">
    <property type="entry name" value="HAD-SF-IA-v1"/>
    <property type="match status" value="1"/>
</dbReference>
<dbReference type="GO" id="GO:0005829">
    <property type="term" value="C:cytosol"/>
    <property type="evidence" value="ECO:0007669"/>
    <property type="project" value="TreeGrafter"/>
</dbReference>
<keyword evidence="2" id="KW-1185">Reference proteome</keyword>
<organism evidence="1 2">
    <name type="scientific">Aliidiomarina halalkaliphila</name>
    <dbReference type="NCBI Taxonomy" id="2593535"/>
    <lineage>
        <taxon>Bacteria</taxon>
        <taxon>Pseudomonadati</taxon>
        <taxon>Pseudomonadota</taxon>
        <taxon>Gammaproteobacteria</taxon>
        <taxon>Alteromonadales</taxon>
        <taxon>Idiomarinaceae</taxon>
        <taxon>Aliidiomarina</taxon>
    </lineage>
</organism>
<dbReference type="InterPro" id="IPR006439">
    <property type="entry name" value="HAD-SF_hydro_IA"/>
</dbReference>
<evidence type="ECO:0000313" key="2">
    <source>
        <dbReference type="Proteomes" id="UP000320359"/>
    </source>
</evidence>
<sequence>MDSVPRIVSCMQKMAQQTGLPVPAESAVKDIIGLSLWVALERLFDCYDPDEQQRLIAVYRELYVHTDATPSPMFPSAHEVLAELHGQGYQLAVATGKARQGLERAWRETNTGQFFSASRCADEAMSKPHPQMLNDILVGTGTLPQQAVMIGDSQFDLQMANNAGVASAGVAWGVHDATRLQQEAPLTVFSQLQQLPTWLADINNGRLGQLKPVASE</sequence>
<dbReference type="Proteomes" id="UP000320359">
    <property type="component" value="Unassembled WGS sequence"/>
</dbReference>
<comment type="caution">
    <text evidence="1">The sequence shown here is derived from an EMBL/GenBank/DDBJ whole genome shotgun (WGS) entry which is preliminary data.</text>
</comment>
<accession>A0A552X4C7</accession>
<dbReference type="GO" id="GO:0006281">
    <property type="term" value="P:DNA repair"/>
    <property type="evidence" value="ECO:0007669"/>
    <property type="project" value="TreeGrafter"/>
</dbReference>
<dbReference type="PANTHER" id="PTHR43434">
    <property type="entry name" value="PHOSPHOGLYCOLATE PHOSPHATASE"/>
    <property type="match status" value="1"/>
</dbReference>
<dbReference type="InterPro" id="IPR050155">
    <property type="entry name" value="HAD-like_hydrolase_sf"/>
</dbReference>
<dbReference type="Pfam" id="PF13419">
    <property type="entry name" value="HAD_2"/>
    <property type="match status" value="1"/>
</dbReference>
<reference evidence="1 2" key="1">
    <citation type="submission" date="2019-07" db="EMBL/GenBank/DDBJ databases">
        <authorList>
            <person name="Yang M."/>
            <person name="Zhao D."/>
            <person name="Xiang H."/>
        </authorList>
    </citation>
    <scope>NUCLEOTIDE SEQUENCE [LARGE SCALE GENOMIC DNA]</scope>
    <source>
        <strain evidence="1 2">IM1326</strain>
    </source>
</reference>
<dbReference type="Gene3D" id="3.40.50.1000">
    <property type="entry name" value="HAD superfamily/HAD-like"/>
    <property type="match status" value="1"/>
</dbReference>
<dbReference type="InterPro" id="IPR036412">
    <property type="entry name" value="HAD-like_sf"/>
</dbReference>
<name>A0A552X4C7_9GAMM</name>
<dbReference type="InterPro" id="IPR041492">
    <property type="entry name" value="HAD_2"/>
</dbReference>
<proteinExistence type="predicted"/>
<gene>
    <name evidence="1" type="ORF">FM042_02815</name>
</gene>
<dbReference type="AlphaFoldDB" id="A0A552X4C7"/>
<evidence type="ECO:0000313" key="1">
    <source>
        <dbReference type="EMBL" id="TRW49806.1"/>
    </source>
</evidence>
<dbReference type="GO" id="GO:0008967">
    <property type="term" value="F:phosphoglycolate phosphatase activity"/>
    <property type="evidence" value="ECO:0007669"/>
    <property type="project" value="TreeGrafter"/>
</dbReference>
<keyword evidence="1" id="KW-0378">Hydrolase</keyword>
<protein>
    <submittedName>
        <fullName evidence="1">HAD-IA family hydrolase</fullName>
    </submittedName>
</protein>
<dbReference type="InterPro" id="IPR023214">
    <property type="entry name" value="HAD_sf"/>
</dbReference>
<dbReference type="PANTHER" id="PTHR43434:SF24">
    <property type="entry name" value="HYDROLASE-RELATED"/>
    <property type="match status" value="1"/>
</dbReference>
<dbReference type="OrthoDB" id="9782449at2"/>
<dbReference type="SUPFAM" id="SSF56784">
    <property type="entry name" value="HAD-like"/>
    <property type="match status" value="1"/>
</dbReference>
<dbReference type="InterPro" id="IPR023198">
    <property type="entry name" value="PGP-like_dom2"/>
</dbReference>
<dbReference type="Gene3D" id="1.10.150.240">
    <property type="entry name" value="Putative phosphatase, domain 2"/>
    <property type="match status" value="1"/>
</dbReference>
<dbReference type="EMBL" id="VJWL01000001">
    <property type="protein sequence ID" value="TRW49806.1"/>
    <property type="molecule type" value="Genomic_DNA"/>
</dbReference>